<keyword evidence="16" id="KW-1185">Reference proteome</keyword>
<feature type="transmembrane region" description="Helical" evidence="12">
    <location>
        <begin position="26"/>
        <end position="45"/>
    </location>
</feature>
<dbReference type="GO" id="GO:0016887">
    <property type="term" value="F:ATP hydrolysis activity"/>
    <property type="evidence" value="ECO:0007669"/>
    <property type="project" value="InterPro"/>
</dbReference>
<organism evidence="15 16">
    <name type="scientific">[Torrubiella] hemipterigena</name>
    <dbReference type="NCBI Taxonomy" id="1531966"/>
    <lineage>
        <taxon>Eukaryota</taxon>
        <taxon>Fungi</taxon>
        <taxon>Dikarya</taxon>
        <taxon>Ascomycota</taxon>
        <taxon>Pezizomycotina</taxon>
        <taxon>Sordariomycetes</taxon>
        <taxon>Hypocreomycetidae</taxon>
        <taxon>Hypocreales</taxon>
        <taxon>Clavicipitaceae</taxon>
        <taxon>Clavicipitaceae incertae sedis</taxon>
        <taxon>'Torrubiella' clade</taxon>
    </lineage>
</organism>
<comment type="subcellular location">
    <subcellularLocation>
        <location evidence="1">Cell membrane</location>
        <topology evidence="1">Multi-pass membrane protein</topology>
    </subcellularLocation>
</comment>
<keyword evidence="7" id="KW-0067">ATP-binding</keyword>
<dbReference type="HOGENOM" id="CLU_000604_27_5_1"/>
<keyword evidence="5 12" id="KW-0812">Transmembrane</keyword>
<keyword evidence="8 12" id="KW-1133">Transmembrane helix</keyword>
<dbReference type="PROSITE" id="PS50893">
    <property type="entry name" value="ABC_TRANSPORTER_2"/>
    <property type="match status" value="2"/>
</dbReference>
<proteinExistence type="inferred from homology"/>
<feature type="region of interest" description="Disordered" evidence="11">
    <location>
        <begin position="831"/>
        <end position="864"/>
    </location>
</feature>
<reference evidence="15 16" key="1">
    <citation type="journal article" date="2015" name="Genome Announc.">
        <title>Draft Genome Sequence and Gene Annotation of the Entomopathogenic Fungus Verticillium hemipterigenum.</title>
        <authorList>
            <person name="Horn F."/>
            <person name="Habel A."/>
            <person name="Scharf D.H."/>
            <person name="Dworschak J."/>
            <person name="Brakhage A.A."/>
            <person name="Guthke R."/>
            <person name="Hertweck C."/>
            <person name="Linde J."/>
        </authorList>
    </citation>
    <scope>NUCLEOTIDE SEQUENCE [LARGE SCALE GENOMIC DNA]</scope>
</reference>
<feature type="transmembrane region" description="Helical" evidence="12">
    <location>
        <begin position="299"/>
        <end position="320"/>
    </location>
</feature>
<evidence type="ECO:0000256" key="1">
    <source>
        <dbReference type="ARBA" id="ARBA00004651"/>
    </source>
</evidence>
<evidence type="ECO:0000256" key="3">
    <source>
        <dbReference type="ARBA" id="ARBA00022448"/>
    </source>
</evidence>
<feature type="transmembrane region" description="Helical" evidence="12">
    <location>
        <begin position="929"/>
        <end position="952"/>
    </location>
</feature>
<dbReference type="InterPro" id="IPR003439">
    <property type="entry name" value="ABC_transporter-like_ATP-bd"/>
</dbReference>
<dbReference type="EMBL" id="CDHN01000003">
    <property type="protein sequence ID" value="CEJ90653.1"/>
    <property type="molecule type" value="Genomic_DNA"/>
</dbReference>
<feature type="transmembrane region" description="Helical" evidence="12">
    <location>
        <begin position="93"/>
        <end position="112"/>
    </location>
</feature>
<evidence type="ECO:0000256" key="12">
    <source>
        <dbReference type="SAM" id="Phobius"/>
    </source>
</evidence>
<evidence type="ECO:0000256" key="7">
    <source>
        <dbReference type="ARBA" id="ARBA00022840"/>
    </source>
</evidence>
<feature type="transmembrane region" description="Helical" evidence="12">
    <location>
        <begin position="395"/>
        <end position="416"/>
    </location>
</feature>
<evidence type="ECO:0000259" key="13">
    <source>
        <dbReference type="PROSITE" id="PS50893"/>
    </source>
</evidence>
<evidence type="ECO:0000259" key="14">
    <source>
        <dbReference type="PROSITE" id="PS50929"/>
    </source>
</evidence>
<dbReference type="SUPFAM" id="SSF52540">
    <property type="entry name" value="P-loop containing nucleoside triphosphate hydrolases"/>
    <property type="match status" value="2"/>
</dbReference>
<dbReference type="InterPro" id="IPR027417">
    <property type="entry name" value="P-loop_NTPase"/>
</dbReference>
<dbReference type="CDD" id="cd18579">
    <property type="entry name" value="ABC_6TM_ABCC_D1"/>
    <property type="match status" value="1"/>
</dbReference>
<evidence type="ECO:0000256" key="8">
    <source>
        <dbReference type="ARBA" id="ARBA00022989"/>
    </source>
</evidence>
<dbReference type="STRING" id="1531966.A0A0A1TJD8"/>
<dbReference type="GO" id="GO:0140359">
    <property type="term" value="F:ABC-type transporter activity"/>
    <property type="evidence" value="ECO:0007669"/>
    <property type="project" value="InterPro"/>
</dbReference>
<evidence type="ECO:0008006" key="17">
    <source>
        <dbReference type="Google" id="ProtNLM"/>
    </source>
</evidence>
<keyword evidence="9 12" id="KW-0472">Membrane</keyword>
<dbReference type="PANTHER" id="PTHR24223:SF399">
    <property type="entry name" value="ABC TRANSPORTER ATNG"/>
    <property type="match status" value="1"/>
</dbReference>
<keyword evidence="4" id="KW-1003">Cell membrane</keyword>
<feature type="domain" description="ABC transporter" evidence="13">
    <location>
        <begin position="1207"/>
        <end position="1446"/>
    </location>
</feature>
<evidence type="ECO:0000256" key="9">
    <source>
        <dbReference type="ARBA" id="ARBA00023136"/>
    </source>
</evidence>
<dbReference type="InterPro" id="IPR017871">
    <property type="entry name" value="ABC_transporter-like_CS"/>
</dbReference>
<dbReference type="CDD" id="cd18580">
    <property type="entry name" value="ABC_6TM_ABCC_D2"/>
    <property type="match status" value="1"/>
</dbReference>
<dbReference type="FunFam" id="3.40.50.300:FF:002145">
    <property type="entry name" value="ABC transporter (MsbA subfamily)"/>
    <property type="match status" value="1"/>
</dbReference>
<dbReference type="Proteomes" id="UP000039046">
    <property type="component" value="Unassembled WGS sequence"/>
</dbReference>
<dbReference type="PROSITE" id="PS00211">
    <property type="entry name" value="ABC_TRANSPORTER_1"/>
    <property type="match status" value="2"/>
</dbReference>
<dbReference type="PROSITE" id="PS50929">
    <property type="entry name" value="ABC_TM1F"/>
    <property type="match status" value="2"/>
</dbReference>
<dbReference type="SUPFAM" id="SSF90123">
    <property type="entry name" value="ABC transporter transmembrane region"/>
    <property type="match status" value="2"/>
</dbReference>
<dbReference type="Gene3D" id="1.20.1560.10">
    <property type="entry name" value="ABC transporter type 1, transmembrane domain"/>
    <property type="match status" value="2"/>
</dbReference>
<dbReference type="Gene3D" id="3.40.50.300">
    <property type="entry name" value="P-loop containing nucleotide triphosphate hydrolases"/>
    <property type="match status" value="2"/>
</dbReference>
<sequence>MASIGDDSFGPQLPGVFDFTLCFEQTILTILPAAIFILTALWRMVNLWSRKTCTASPLLLLVKLVGVGCIGAIQLSVIALWGLPSTSRTAASIPAAVVAFLATALLGPFIFMEHRRSPKPAAIVSGYLLLTAILDLAQARSLWLRGSANSLAALFTICIVLKAVVLACEESSKLVTTGEKEMSKESHAGLISRSVFFWLNRFLFLGSKVTLGVGDIGSIHFKFDSDALLLKLENQWNASDKQGKYSLLLCTFKAFSGQFLAGVMPRLLFSAFTLSQPFLISTIVGYIEEPAEVRDVQVGKSLIGATILIYAGMAVTNGLYHHMTYQMTTMYRGALVSLVYKKTLLLEPTSIKESAPTTLMSTDVEGIATGLNPIHDIWAAFLELPVALFLLYRQVGIPSLFILIPAIITTLLGGILSPKLGPARIIWNRAIQERIGDTSSMLRQIKGVKMMGLTEYFHNRLATLRSDELKRSVKFRVLIIALNTLATTTQLVTPVIVILAAIFWSKADEGLSVSEAFTSLSIVTIAATPINNILVSMLQLFGVVGCFSRLQEFLKQPDRKDPRQSIIGLQMCDKSIAASEGTMNNDAPAMEMSSLSDIRSGQQDTVIRLTGATFAVTKVGDILHDITMEVTRGTLSMIVGRVGCGKSSLLKAMAGELALTAGTVETSSAEVAYCDQTPWIPNISIRDNVVGQSIFDELWFESVVSACGLDEDIKRFRNGTSTIVGSGGISLSGGQKQRLALARAVYARKRIILLDDVFSGLDNKTSRRVFQRLLSTDGLLRRDNRTVVLVTNHLAFLPAADCITMLDAGRIIHNQAEYNALEPSEWGVLDSDGASSSSDLDDDYDEATSTDQSEESKAEAKTKEVEEVLGRQAGDWACYKIYFKAMGWITMGIVIPATLVGVVMENLPTVMLKLWTQNGGSKDTGLGYLGGYVGFSVGSVIVIMCGLGHYFIHGIPRSANKLHLMLLETVMRAPLYFFTQVDNGVTLNRFSQDMSLLDQALPMSFFATLALSFAAATQAGIILSGSSYLGAILPAGIIALYLIQRYYLKTSRQIRFLDLEMKSPLYTQFSETLAGLSTIRAFGWSSASRVENSARLNTSQKPFYMLFCIQRWLQVVLDLFSGSMAVVLVTFALMIPQSSNGAALALAMVNIISFNFTLSNVINSWTQLETSLGAIARLKWFMENTPREQEPTEEAELPSNWPSSGEIEFKNVTASYSDEGDAVLKNVSFKIKTGQKVGVCGRSGSGKSSLISVLARLLELRDDASILVDGVDISTIRRQTLRSRLAALPQDALSLSGTVRRNLDPSSAVPSDEMLIAALTKVAIWSFIESRGGLDASMDEVGLSAGQLQLFSLARVILRGKETEGSGSVVLLDEATSNVDRRTDDEVRATLRADFDGRTVIEVAHHLDIVRHYDVIIVLGAGEMLEIGSPDGLLANPKSEFYALWASRGL</sequence>
<feature type="domain" description="ABC transmembrane type-1" evidence="14">
    <location>
        <begin position="267"/>
        <end position="533"/>
    </location>
</feature>
<dbReference type="InterPro" id="IPR044746">
    <property type="entry name" value="ABCC_6TM_D1"/>
</dbReference>
<feature type="transmembrane region" description="Helical" evidence="12">
    <location>
        <begin position="881"/>
        <end position="904"/>
    </location>
</feature>
<dbReference type="Pfam" id="PF24357">
    <property type="entry name" value="TMD0_ABC"/>
    <property type="match status" value="1"/>
</dbReference>
<dbReference type="GO" id="GO:0005524">
    <property type="term" value="F:ATP binding"/>
    <property type="evidence" value="ECO:0007669"/>
    <property type="project" value="UniProtKB-KW"/>
</dbReference>
<dbReference type="GO" id="GO:0005886">
    <property type="term" value="C:plasma membrane"/>
    <property type="evidence" value="ECO:0007669"/>
    <property type="project" value="UniProtKB-SubCell"/>
</dbReference>
<dbReference type="InterPro" id="IPR056227">
    <property type="entry name" value="TMD0_ABC"/>
</dbReference>
<dbReference type="Pfam" id="PF00005">
    <property type="entry name" value="ABC_tran"/>
    <property type="match status" value="2"/>
</dbReference>
<feature type="domain" description="ABC transporter" evidence="13">
    <location>
        <begin position="607"/>
        <end position="833"/>
    </location>
</feature>
<dbReference type="FunFam" id="1.20.1560.10:FF:000055">
    <property type="entry name" value="ABC multidrug transporter (Eurofung)"/>
    <property type="match status" value="1"/>
</dbReference>
<feature type="domain" description="ABC transmembrane type-1" evidence="14">
    <location>
        <begin position="893"/>
        <end position="1170"/>
    </location>
</feature>
<keyword evidence="6" id="KW-0547">Nucleotide-binding</keyword>
<dbReference type="PANTHER" id="PTHR24223">
    <property type="entry name" value="ATP-BINDING CASSETTE SUB-FAMILY C"/>
    <property type="match status" value="1"/>
</dbReference>
<dbReference type="OrthoDB" id="6500128at2759"/>
<gene>
    <name evidence="15" type="ORF">VHEMI06420</name>
</gene>
<dbReference type="Pfam" id="PF00664">
    <property type="entry name" value="ABC_membrane"/>
    <property type="match status" value="2"/>
</dbReference>
<evidence type="ECO:0000313" key="16">
    <source>
        <dbReference type="Proteomes" id="UP000039046"/>
    </source>
</evidence>
<comment type="similarity">
    <text evidence="2">Belongs to the ABC transporter superfamily. ABCC family. Conjugate transporter (TC 3.A.1.208) subfamily.</text>
</comment>
<feature type="transmembrane region" description="Helical" evidence="12">
    <location>
        <begin position="475"/>
        <end position="504"/>
    </location>
</feature>
<protein>
    <recommendedName>
        <fullName evidence="17">ABC transporter</fullName>
    </recommendedName>
</protein>
<dbReference type="InterPro" id="IPR003593">
    <property type="entry name" value="AAA+_ATPase"/>
</dbReference>
<evidence type="ECO:0000256" key="10">
    <source>
        <dbReference type="ARBA" id="ARBA00023180"/>
    </source>
</evidence>
<feature type="compositionally biased region" description="Basic and acidic residues" evidence="11">
    <location>
        <begin position="854"/>
        <end position="864"/>
    </location>
</feature>
<dbReference type="SMART" id="SM00382">
    <property type="entry name" value="AAA"/>
    <property type="match status" value="2"/>
</dbReference>
<feature type="transmembrane region" description="Helical" evidence="12">
    <location>
        <begin position="1028"/>
        <end position="1048"/>
    </location>
</feature>
<evidence type="ECO:0000256" key="6">
    <source>
        <dbReference type="ARBA" id="ARBA00022741"/>
    </source>
</evidence>
<keyword evidence="3" id="KW-0813">Transport</keyword>
<evidence type="ECO:0000256" key="2">
    <source>
        <dbReference type="ARBA" id="ARBA00009726"/>
    </source>
</evidence>
<dbReference type="InterPro" id="IPR011527">
    <property type="entry name" value="ABC1_TM_dom"/>
</dbReference>
<name>A0A0A1TJD8_9HYPO</name>
<dbReference type="InterPro" id="IPR044726">
    <property type="entry name" value="ABCC_6TM_D2"/>
</dbReference>
<dbReference type="InterPro" id="IPR050173">
    <property type="entry name" value="ABC_transporter_C-like"/>
</dbReference>
<dbReference type="FunFam" id="1.20.1560.10:FF:000066">
    <property type="entry name" value="ABC multidrug transporter (Eurofung)"/>
    <property type="match status" value="1"/>
</dbReference>
<dbReference type="InterPro" id="IPR036640">
    <property type="entry name" value="ABC1_TM_sf"/>
</dbReference>
<feature type="transmembrane region" description="Helical" evidence="12">
    <location>
        <begin position="57"/>
        <end position="81"/>
    </location>
</feature>
<evidence type="ECO:0000313" key="15">
    <source>
        <dbReference type="EMBL" id="CEJ90653.1"/>
    </source>
</evidence>
<dbReference type="CDD" id="cd03244">
    <property type="entry name" value="ABCC_MRP_domain2"/>
    <property type="match status" value="1"/>
</dbReference>
<evidence type="ECO:0000256" key="11">
    <source>
        <dbReference type="SAM" id="MobiDB-lite"/>
    </source>
</evidence>
<feature type="transmembrane region" description="Helical" evidence="12">
    <location>
        <begin position="1115"/>
        <end position="1135"/>
    </location>
</feature>
<evidence type="ECO:0000256" key="5">
    <source>
        <dbReference type="ARBA" id="ARBA00022692"/>
    </source>
</evidence>
<accession>A0A0A1TJD8</accession>
<feature type="transmembrane region" description="Helical" evidence="12">
    <location>
        <begin position="1000"/>
        <end position="1022"/>
    </location>
</feature>
<feature type="compositionally biased region" description="Acidic residues" evidence="11">
    <location>
        <begin position="839"/>
        <end position="848"/>
    </location>
</feature>
<feature type="transmembrane region" description="Helical" evidence="12">
    <location>
        <begin position="516"/>
        <end position="547"/>
    </location>
</feature>
<keyword evidence="10" id="KW-0325">Glycoprotein</keyword>
<evidence type="ECO:0000256" key="4">
    <source>
        <dbReference type="ARBA" id="ARBA00022475"/>
    </source>
</evidence>